<dbReference type="Pfam" id="PF01075">
    <property type="entry name" value="Glyco_transf_9"/>
    <property type="match status" value="1"/>
</dbReference>
<dbReference type="Gene3D" id="3.40.50.2000">
    <property type="entry name" value="Glycogen Phosphorylase B"/>
    <property type="match status" value="2"/>
</dbReference>
<dbReference type="GO" id="GO:0008713">
    <property type="term" value="F:ADP-heptose-lipopolysaccharide heptosyltransferase activity"/>
    <property type="evidence" value="ECO:0007669"/>
    <property type="project" value="TreeGrafter"/>
</dbReference>
<evidence type="ECO:0000256" key="2">
    <source>
        <dbReference type="ARBA" id="ARBA00022679"/>
    </source>
</evidence>
<name>A0A090PYF0_9FLAO</name>
<dbReference type="InterPro" id="IPR051199">
    <property type="entry name" value="LPS_LOS_Heptosyltrfase"/>
</dbReference>
<dbReference type="CDD" id="cd03789">
    <property type="entry name" value="GT9_LPS_heptosyltransferase"/>
    <property type="match status" value="1"/>
</dbReference>
<dbReference type="SUPFAM" id="SSF53756">
    <property type="entry name" value="UDP-Glycosyltransferase/glycogen phosphorylase"/>
    <property type="match status" value="1"/>
</dbReference>
<dbReference type="GO" id="GO:0009244">
    <property type="term" value="P:lipopolysaccharide core region biosynthetic process"/>
    <property type="evidence" value="ECO:0007669"/>
    <property type="project" value="TreeGrafter"/>
</dbReference>
<reference evidence="3" key="1">
    <citation type="journal article" date="2014" name="Genome Announc.">
        <title>Draft Genome Sequences of Marine Flavobacterium Nonlabens Strains NR17, NR24, NR27, NR32, NR33, and Ara13.</title>
        <authorList>
            <person name="Nakanishi M."/>
            <person name="Meirelles P."/>
            <person name="Suzuki R."/>
            <person name="Takatani N."/>
            <person name="Mino S."/>
            <person name="Suda W."/>
            <person name="Oshima K."/>
            <person name="Hattori M."/>
            <person name="Ohkuma M."/>
            <person name="Hosokawa M."/>
            <person name="Miyashita K."/>
            <person name="Thompson F.L."/>
            <person name="Niwa A."/>
            <person name="Sawabe T."/>
            <person name="Sawabe T."/>
        </authorList>
    </citation>
    <scope>NUCLEOTIDE SEQUENCE [LARGE SCALE GENOMIC DNA]</scope>
    <source>
        <strain evidence="3">JCM 19294</strain>
    </source>
</reference>
<dbReference type="Proteomes" id="UP000029221">
    <property type="component" value="Unassembled WGS sequence"/>
</dbReference>
<dbReference type="eggNOG" id="COG0859">
    <property type="taxonomic scope" value="Bacteria"/>
</dbReference>
<evidence type="ECO:0000313" key="4">
    <source>
        <dbReference type="Proteomes" id="UP000029221"/>
    </source>
</evidence>
<dbReference type="AlphaFoldDB" id="A0A090PYF0"/>
<dbReference type="PANTHER" id="PTHR30160">
    <property type="entry name" value="TETRAACYLDISACCHARIDE 4'-KINASE-RELATED"/>
    <property type="match status" value="1"/>
</dbReference>
<dbReference type="GO" id="GO:0005829">
    <property type="term" value="C:cytosol"/>
    <property type="evidence" value="ECO:0007669"/>
    <property type="project" value="TreeGrafter"/>
</dbReference>
<organism evidence="3 4">
    <name type="scientific">Nonlabens tegetincola</name>
    <dbReference type="NCBI Taxonomy" id="323273"/>
    <lineage>
        <taxon>Bacteria</taxon>
        <taxon>Pseudomonadati</taxon>
        <taxon>Bacteroidota</taxon>
        <taxon>Flavobacteriia</taxon>
        <taxon>Flavobacteriales</taxon>
        <taxon>Flavobacteriaceae</taxon>
        <taxon>Nonlabens</taxon>
    </lineage>
</organism>
<keyword evidence="2" id="KW-0808">Transferase</keyword>
<dbReference type="EMBL" id="BBML01000001">
    <property type="protein sequence ID" value="GAK95884.1"/>
    <property type="molecule type" value="Genomic_DNA"/>
</dbReference>
<evidence type="ECO:0000313" key="3">
    <source>
        <dbReference type="EMBL" id="GAK95884.1"/>
    </source>
</evidence>
<dbReference type="STRING" id="319236.BST91_11395"/>
<keyword evidence="1" id="KW-0328">Glycosyltransferase</keyword>
<accession>A0A090PYF0</accession>
<dbReference type="InterPro" id="IPR002201">
    <property type="entry name" value="Glyco_trans_9"/>
</dbReference>
<proteinExistence type="predicted"/>
<keyword evidence="4" id="KW-1185">Reference proteome</keyword>
<dbReference type="PANTHER" id="PTHR30160:SF22">
    <property type="entry name" value="LIPOPOLYSACCHARIDE CORE BIOSYNTHESIS PROTEIN"/>
    <property type="match status" value="1"/>
</dbReference>
<comment type="caution">
    <text evidence="3">The sequence shown here is derived from an EMBL/GenBank/DDBJ whole genome shotgun (WGS) entry which is preliminary data.</text>
</comment>
<evidence type="ECO:0000256" key="1">
    <source>
        <dbReference type="ARBA" id="ARBA00022676"/>
    </source>
</evidence>
<gene>
    <name evidence="3" type="ORF">JCM19294_2666</name>
</gene>
<protein>
    <submittedName>
        <fullName evidence="3">ADP-heptose</fullName>
    </submittedName>
</protein>
<sequence length="325" mass="36680">MGDVAMMVPVLIGFKKKYPEVKVTVLSRKRFKDIIEQVPDVQFIEALVQEKHSGALGIYKLSQELQRYSFDAIADFHNVLRTKALRLFLTGKKAVIDKGRLEKKRLINDPTFFKPLITTHERYTQVLRNLGFEINLHGDEFLTSLPLSTRLQDFLPTNTYKWIGFAPFAAHPSKGLSVERMDEYLTELSGLENVNVFLFGGGKKEVIVLDKLADSYNNVINLAGKFSFKEELAIISKLDHMIAMDSGNGHLAAMYGVDTITVWGCTHPYAGFAPFGQPIKNQVTVNRDLFPLIPTSVYGNKWPDGYENAINTIPIKKVIQLIVNK</sequence>